<feature type="non-terminal residue" evidence="2">
    <location>
        <position position="666"/>
    </location>
</feature>
<proteinExistence type="predicted"/>
<evidence type="ECO:0000313" key="3">
    <source>
        <dbReference type="Proteomes" id="UP000016930"/>
    </source>
</evidence>
<dbReference type="InterPro" id="IPR018247">
    <property type="entry name" value="EF_Hand_1_Ca_BS"/>
</dbReference>
<reference evidence="2 3" key="1">
    <citation type="journal article" date="2012" name="Proc. Natl. Acad. Sci. U.S.A.">
        <title>Comparative genomics of Ceriporiopsis subvermispora and Phanerochaete chrysosporium provide insight into selective ligninolysis.</title>
        <authorList>
            <person name="Fernandez-Fueyo E."/>
            <person name="Ruiz-Duenas F.J."/>
            <person name="Ferreira P."/>
            <person name="Floudas D."/>
            <person name="Hibbett D.S."/>
            <person name="Canessa P."/>
            <person name="Larrondo L.F."/>
            <person name="James T.Y."/>
            <person name="Seelenfreund D."/>
            <person name="Lobos S."/>
            <person name="Polanco R."/>
            <person name="Tello M."/>
            <person name="Honda Y."/>
            <person name="Watanabe T."/>
            <person name="Watanabe T."/>
            <person name="Ryu J.S."/>
            <person name="Kubicek C.P."/>
            <person name="Schmoll M."/>
            <person name="Gaskell J."/>
            <person name="Hammel K.E."/>
            <person name="St John F.J."/>
            <person name="Vanden Wymelenberg A."/>
            <person name="Sabat G."/>
            <person name="Splinter BonDurant S."/>
            <person name="Syed K."/>
            <person name="Yadav J.S."/>
            <person name="Doddapaneni H."/>
            <person name="Subramanian V."/>
            <person name="Lavin J.L."/>
            <person name="Oguiza J.A."/>
            <person name="Perez G."/>
            <person name="Pisabarro A.G."/>
            <person name="Ramirez L."/>
            <person name="Santoyo F."/>
            <person name="Master E."/>
            <person name="Coutinho P.M."/>
            <person name="Henrissat B."/>
            <person name="Lombard V."/>
            <person name="Magnuson J.K."/>
            <person name="Kuees U."/>
            <person name="Hori C."/>
            <person name="Igarashi K."/>
            <person name="Samejima M."/>
            <person name="Held B.W."/>
            <person name="Barry K.W."/>
            <person name="LaButti K.M."/>
            <person name="Lapidus A."/>
            <person name="Lindquist E.A."/>
            <person name="Lucas S.M."/>
            <person name="Riley R."/>
            <person name="Salamov A.A."/>
            <person name="Hoffmeister D."/>
            <person name="Schwenk D."/>
            <person name="Hadar Y."/>
            <person name="Yarden O."/>
            <person name="de Vries R.P."/>
            <person name="Wiebenga A."/>
            <person name="Stenlid J."/>
            <person name="Eastwood D."/>
            <person name="Grigoriev I.V."/>
            <person name="Berka R.M."/>
            <person name="Blanchette R.A."/>
            <person name="Kersten P."/>
            <person name="Martinez A.T."/>
            <person name="Vicuna R."/>
            <person name="Cullen D."/>
        </authorList>
    </citation>
    <scope>NUCLEOTIDE SEQUENCE [LARGE SCALE GENOMIC DNA]</scope>
    <source>
        <strain evidence="2 3">B</strain>
    </source>
</reference>
<protein>
    <recommendedName>
        <fullName evidence="4">EF-hand domain-containing protein</fullName>
    </recommendedName>
</protein>
<dbReference type="Proteomes" id="UP000016930">
    <property type="component" value="Unassembled WGS sequence"/>
</dbReference>
<gene>
    <name evidence="2" type="ORF">CERSUDRAFT_125183</name>
</gene>
<name>M2PF88_CERS8</name>
<dbReference type="EMBL" id="KB445802">
    <property type="protein sequence ID" value="EMD34579.1"/>
    <property type="molecule type" value="Genomic_DNA"/>
</dbReference>
<dbReference type="PROSITE" id="PS00018">
    <property type="entry name" value="EF_HAND_1"/>
    <property type="match status" value="1"/>
</dbReference>
<dbReference type="OrthoDB" id="2122982at2759"/>
<dbReference type="STRING" id="914234.M2PF88"/>
<feature type="region of interest" description="Disordered" evidence="1">
    <location>
        <begin position="1"/>
        <end position="58"/>
    </location>
</feature>
<feature type="compositionally biased region" description="Polar residues" evidence="1">
    <location>
        <begin position="109"/>
        <end position="120"/>
    </location>
</feature>
<organism evidence="2 3">
    <name type="scientific">Ceriporiopsis subvermispora (strain B)</name>
    <name type="common">White-rot fungus</name>
    <name type="synonym">Gelatoporia subvermispora</name>
    <dbReference type="NCBI Taxonomy" id="914234"/>
    <lineage>
        <taxon>Eukaryota</taxon>
        <taxon>Fungi</taxon>
        <taxon>Dikarya</taxon>
        <taxon>Basidiomycota</taxon>
        <taxon>Agaricomycotina</taxon>
        <taxon>Agaricomycetes</taxon>
        <taxon>Polyporales</taxon>
        <taxon>Gelatoporiaceae</taxon>
        <taxon>Gelatoporia</taxon>
    </lineage>
</organism>
<feature type="compositionally biased region" description="Basic and acidic residues" evidence="1">
    <location>
        <begin position="1"/>
        <end position="11"/>
    </location>
</feature>
<evidence type="ECO:0008006" key="4">
    <source>
        <dbReference type="Google" id="ProtNLM"/>
    </source>
</evidence>
<keyword evidence="3" id="KW-1185">Reference proteome</keyword>
<feature type="region of interest" description="Disordered" evidence="1">
    <location>
        <begin position="78"/>
        <end position="122"/>
    </location>
</feature>
<sequence>MSPNITRRDSAQLKPLPLPRPVAGVRPSISRESSLISGKISRKPSIDPSFHDLSVPLPTKPELSVKRLNSKLHGMRSLAEGGKKPVVAPSVTRGSQAHYPETQEGVARRNQSALSIPTSRPSRKLSRFDLPLNEGELARIVLQGVESQRKSAAERAKAPMDAGRIAAVATNPATKSVGKTLQGVADCIQLLDVRLPGLINALEEMSKLHPLASASFYIVKAAFELYLARRENDKRIQTLYYQMSEVGLILIELGKVKPFTKLLPGKVKEVADDIRECAKTCHAYSKTGAVVKFIRAGIWTKDLVDLLQLFMQRRSELQMILQTHVVKRQEQMHESLIRIEDMTEIFLNQFVSEKELALREEQRSWKIDPNQSIDSMLKRLLQLHRGTNRVTDERLQALKADLMGDTRAAVRRIEDEFDVKFKAAMSKQEMRLTHVIREGNDQLFVKITNYLQPPAITPPPPYDRITDQTWSGHAEARQFVMALRDHFIERSSVTSLSSTESASREVDEQWALEYIGPRWQQHLMDAIDDDSSGYVTIAELNNFTNSLPKDLNWSLPRWLAYWAVGWHLDAISYVREIRHILASMLHTLPQIPPHNRNYGDQYFDTVWRYLFPLITSLHPCPVPNGLRRLFEKYTLYEENRLEQNLKEIKYNVDAVDTLRVNVVGSS</sequence>
<evidence type="ECO:0000256" key="1">
    <source>
        <dbReference type="SAM" id="MobiDB-lite"/>
    </source>
</evidence>
<dbReference type="AlphaFoldDB" id="M2PF88"/>
<evidence type="ECO:0000313" key="2">
    <source>
        <dbReference type="EMBL" id="EMD34579.1"/>
    </source>
</evidence>
<accession>M2PF88</accession>
<dbReference type="HOGENOM" id="CLU_412569_0_0_1"/>